<evidence type="ECO:0000259" key="9">
    <source>
        <dbReference type="Pfam" id="PF02714"/>
    </source>
</evidence>
<protein>
    <recommendedName>
        <fullName evidence="15">DUF221-domain-containing protein</fullName>
    </recommendedName>
</protein>
<feature type="transmembrane region" description="Helical" evidence="8">
    <location>
        <begin position="516"/>
        <end position="538"/>
    </location>
</feature>
<comment type="subcellular location">
    <subcellularLocation>
        <location evidence="1">Membrane</location>
        <topology evidence="1">Multi-pass membrane protein</topology>
    </subcellularLocation>
</comment>
<evidence type="ECO:0000256" key="6">
    <source>
        <dbReference type="ARBA" id="ARBA00023136"/>
    </source>
</evidence>
<dbReference type="OrthoDB" id="1076608at2759"/>
<keyword evidence="3" id="KW-0813">Transport</keyword>
<feature type="transmembrane region" description="Helical" evidence="8">
    <location>
        <begin position="610"/>
        <end position="630"/>
    </location>
</feature>
<feature type="transmembrane region" description="Helical" evidence="8">
    <location>
        <begin position="20"/>
        <end position="40"/>
    </location>
</feature>
<dbReference type="InterPro" id="IPR022257">
    <property type="entry name" value="PHM7_ext"/>
</dbReference>
<evidence type="ECO:0000259" key="11">
    <source>
        <dbReference type="Pfam" id="PF13967"/>
    </source>
</evidence>
<feature type="transmembrane region" description="Helical" evidence="8">
    <location>
        <begin position="422"/>
        <end position="446"/>
    </location>
</feature>
<dbReference type="Pfam" id="PF12621">
    <property type="entry name" value="PHM7_ext"/>
    <property type="match status" value="1"/>
</dbReference>
<dbReference type="GO" id="GO:0005886">
    <property type="term" value="C:plasma membrane"/>
    <property type="evidence" value="ECO:0007669"/>
    <property type="project" value="TreeGrafter"/>
</dbReference>
<dbReference type="Pfam" id="PF13967">
    <property type="entry name" value="RSN1_TM"/>
    <property type="match status" value="1"/>
</dbReference>
<dbReference type="InterPro" id="IPR045122">
    <property type="entry name" value="Csc1-like"/>
</dbReference>
<feature type="domain" description="10TM putative phosphate transporter extracellular tail" evidence="10">
    <location>
        <begin position="769"/>
        <end position="853"/>
    </location>
</feature>
<keyword evidence="4 8" id="KW-0812">Transmembrane</keyword>
<dbReference type="InParanoid" id="K1VMS7"/>
<reference evidence="13 14" key="1">
    <citation type="journal article" date="2012" name="Eukaryot. Cell">
        <title>Genome sequence of the Trichosporon asahii environmental strain CBS 8904.</title>
        <authorList>
            <person name="Yang R.Y."/>
            <person name="Li H.T."/>
            <person name="Zhu H."/>
            <person name="Zhou G.P."/>
            <person name="Wang M."/>
            <person name="Wang L."/>
        </authorList>
    </citation>
    <scope>NUCLEOTIDE SEQUENCE [LARGE SCALE GENOMIC DNA]</scope>
    <source>
        <strain evidence="13 14">CBS 8904</strain>
    </source>
</reference>
<feature type="transmembrane region" description="Helical" evidence="8">
    <location>
        <begin position="151"/>
        <end position="169"/>
    </location>
</feature>
<dbReference type="PANTHER" id="PTHR13018">
    <property type="entry name" value="PROBABLE MEMBRANE PROTEIN DUF221-RELATED"/>
    <property type="match status" value="1"/>
</dbReference>
<keyword evidence="5 8" id="KW-1133">Transmembrane helix</keyword>
<name>K1VMS7_TRIAC</name>
<dbReference type="Pfam" id="PF02714">
    <property type="entry name" value="RSN1_7TM"/>
    <property type="match status" value="1"/>
</dbReference>
<dbReference type="PANTHER" id="PTHR13018:SF143">
    <property type="entry name" value="CSC1_OSCA1-LIKE 7TM REGION DOMAIN-CONTAINING PROTEIN"/>
    <property type="match status" value="1"/>
</dbReference>
<dbReference type="Pfam" id="PF14703">
    <property type="entry name" value="PHM7_cyt"/>
    <property type="match status" value="1"/>
</dbReference>
<comment type="similarity">
    <text evidence="2">Belongs to the CSC1 (TC 1.A.17) family.</text>
</comment>
<feature type="transmembrane region" description="Helical" evidence="8">
    <location>
        <begin position="676"/>
        <end position="696"/>
    </location>
</feature>
<dbReference type="STRING" id="1220162.K1VMS7"/>
<dbReference type="eggNOG" id="KOG1134">
    <property type="taxonomic scope" value="Eukaryota"/>
</dbReference>
<dbReference type="InterPro" id="IPR032880">
    <property type="entry name" value="CSC1/OSCA1-like_N"/>
</dbReference>
<feature type="transmembrane region" description="Helical" evidence="8">
    <location>
        <begin position="103"/>
        <end position="124"/>
    </location>
</feature>
<dbReference type="HOGENOM" id="CLU_002458_2_0_1"/>
<dbReference type="AlphaFoldDB" id="K1VMS7"/>
<evidence type="ECO:0000256" key="8">
    <source>
        <dbReference type="SAM" id="Phobius"/>
    </source>
</evidence>
<evidence type="ECO:0000256" key="1">
    <source>
        <dbReference type="ARBA" id="ARBA00004141"/>
    </source>
</evidence>
<dbReference type="InterPro" id="IPR027815">
    <property type="entry name" value="CSC1/OSCA1-like_cyt"/>
</dbReference>
<feature type="region of interest" description="Disordered" evidence="7">
    <location>
        <begin position="292"/>
        <end position="314"/>
    </location>
</feature>
<evidence type="ECO:0000256" key="5">
    <source>
        <dbReference type="ARBA" id="ARBA00022989"/>
    </source>
</evidence>
<feature type="domain" description="CSC1/OSCA1-like 7TM region" evidence="9">
    <location>
        <begin position="421"/>
        <end position="695"/>
    </location>
</feature>
<evidence type="ECO:0000256" key="4">
    <source>
        <dbReference type="ARBA" id="ARBA00022692"/>
    </source>
</evidence>
<evidence type="ECO:0000256" key="2">
    <source>
        <dbReference type="ARBA" id="ARBA00007779"/>
    </source>
</evidence>
<dbReference type="OMA" id="REYHPST"/>
<dbReference type="InterPro" id="IPR003864">
    <property type="entry name" value="CSC1/OSCA1-like_7TM"/>
</dbReference>
<comment type="caution">
    <text evidence="13">The sequence shown here is derived from an EMBL/GenBank/DDBJ whole genome shotgun (WGS) entry which is preliminary data.</text>
</comment>
<proteinExistence type="inferred from homology"/>
<dbReference type="EMBL" id="AMBO01000399">
    <property type="protein sequence ID" value="EKC98022.1"/>
    <property type="molecule type" value="Genomic_DNA"/>
</dbReference>
<gene>
    <name evidence="13" type="ORF">A1Q2_07684</name>
</gene>
<evidence type="ECO:0000256" key="7">
    <source>
        <dbReference type="SAM" id="MobiDB-lite"/>
    </source>
</evidence>
<feature type="transmembrane region" description="Helical" evidence="8">
    <location>
        <begin position="466"/>
        <end position="495"/>
    </location>
</feature>
<dbReference type="Proteomes" id="UP000006757">
    <property type="component" value="Unassembled WGS sequence"/>
</dbReference>
<feature type="transmembrane region" description="Helical" evidence="8">
    <location>
        <begin position="636"/>
        <end position="655"/>
    </location>
</feature>
<feature type="transmembrane region" description="Helical" evidence="8">
    <location>
        <begin position="708"/>
        <end position="730"/>
    </location>
</feature>
<dbReference type="GO" id="GO:0005227">
    <property type="term" value="F:calcium-activated cation channel activity"/>
    <property type="evidence" value="ECO:0007669"/>
    <property type="project" value="InterPro"/>
</dbReference>
<evidence type="ECO:0000313" key="13">
    <source>
        <dbReference type="EMBL" id="EKC98022.1"/>
    </source>
</evidence>
<evidence type="ECO:0000259" key="12">
    <source>
        <dbReference type="Pfam" id="PF14703"/>
    </source>
</evidence>
<evidence type="ECO:0000259" key="10">
    <source>
        <dbReference type="Pfam" id="PF12621"/>
    </source>
</evidence>
<evidence type="ECO:0008006" key="15">
    <source>
        <dbReference type="Google" id="ProtNLM"/>
    </source>
</evidence>
<evidence type="ECO:0000256" key="3">
    <source>
        <dbReference type="ARBA" id="ARBA00022448"/>
    </source>
</evidence>
<sequence>MSTGTAADANTDPKSTAQFVAALVTGCITVGVCVLFWLVFHYRKSLVRVFQPRTILAPEDKKPHPLPGQPVSWWRRVFSLDDSEVLQANGPDAYFFLRYVKIFGIYMLVPYFILTFAALLPASAVKPNNGQDGLNMFAFGNVPAANLNRHLAHFFIALILVFFTLYLIWHEYNHLMDIRLRWLRANSPSLKSRTIMMVSVPESMYSAAAIKELAANVGLSSGVDDPRASMGTEGGVAPQGTIAEPNAGGSAVTDVWLSKKVKPLEKVYDSRNKECTRLEGGVGKLLKKALKNERKGKTPAAKGQFNEESGSLPDRYVLPKKQPKWKQGFLGLFGNKLNLQTSPVWIKEKNDEIERMRQEEYPDGNVAFVRFQTQDQAHYFARNVKKGNKRLKLLETSIEMYPDDIIWNNVGISGAQRKARAAVSWALTIGLIIIWAIPVAFVGMVSNIDAMCKQASWLAWICKLPGAALGIIKGVLPAALMAVLYMLLPIVLRMMIKQEGRIRSSEVELRLFSRYWLFWVIHGFLIVTLASGLISALSDIGGTMNDIPEMLSSKLPNASIYFLTYVLTANWAGAAKSFARIMPFIMYQLRGILAGGTPRKAFQQKYKLDSFQWSTVWPTLCLTICVTIVYSIIQPFITIICLVATVMLYAGYKYALIWTAAQDPVMETGGLYYVKALRTVFVSLYIELVCLAALFIMSSRPDGSRSPSGMACGIILAVVCFIVAAFQTYIDWFRFPKDLIYYGIPKGSRIGGGSQTNLVEGASNADQAVYAEAKENLKEEEAIASGQDELTARHHFDHPALWKPQPIIWNAQDPTGLGQYETDYINSVGVPASTEYAHMNEKGDVDVDRSPPDEEWLGGV</sequence>
<feature type="domain" description="CSC1/OSCA1-like cytosolic" evidence="12">
    <location>
        <begin position="249"/>
        <end position="409"/>
    </location>
</feature>
<keyword evidence="6 8" id="KW-0472">Membrane</keyword>
<keyword evidence="14" id="KW-1185">Reference proteome</keyword>
<feature type="transmembrane region" description="Helical" evidence="8">
    <location>
        <begin position="558"/>
        <end position="579"/>
    </location>
</feature>
<evidence type="ECO:0000313" key="14">
    <source>
        <dbReference type="Proteomes" id="UP000006757"/>
    </source>
</evidence>
<accession>K1VMS7</accession>
<organism evidence="13 14">
    <name type="scientific">Trichosporon asahii var. asahii (strain CBS 8904)</name>
    <name type="common">Yeast</name>
    <dbReference type="NCBI Taxonomy" id="1220162"/>
    <lineage>
        <taxon>Eukaryota</taxon>
        <taxon>Fungi</taxon>
        <taxon>Dikarya</taxon>
        <taxon>Basidiomycota</taxon>
        <taxon>Agaricomycotina</taxon>
        <taxon>Tremellomycetes</taxon>
        <taxon>Trichosporonales</taxon>
        <taxon>Trichosporonaceae</taxon>
        <taxon>Trichosporon</taxon>
    </lineage>
</organism>
<feature type="domain" description="CSC1/OSCA1-like N-terminal transmembrane" evidence="11">
    <location>
        <begin position="19"/>
        <end position="171"/>
    </location>
</feature>